<evidence type="ECO:0000256" key="2">
    <source>
        <dbReference type="SAM" id="SignalP"/>
    </source>
</evidence>
<evidence type="ECO:0000313" key="4">
    <source>
        <dbReference type="Proteomes" id="UP001405405"/>
    </source>
</evidence>
<feature type="signal peptide" evidence="2">
    <location>
        <begin position="1"/>
        <end position="21"/>
    </location>
</feature>
<keyword evidence="4" id="KW-1185">Reference proteome</keyword>
<name>A0ABV0CFN3_9NEIS</name>
<accession>A0ABV0CFN3</accession>
<keyword evidence="2" id="KW-0732">Signal</keyword>
<protein>
    <recommendedName>
        <fullName evidence="5">DUF4197 domain-containing protein</fullName>
    </recommendedName>
</protein>
<evidence type="ECO:0008006" key="5">
    <source>
        <dbReference type="Google" id="ProtNLM"/>
    </source>
</evidence>
<gene>
    <name evidence="3" type="ORF">VA599_04465</name>
</gene>
<feature type="chain" id="PRO_5045334588" description="DUF4197 domain-containing protein" evidence="2">
    <location>
        <begin position="22"/>
        <end position="149"/>
    </location>
</feature>
<dbReference type="EMBL" id="JAYFSJ010000002">
    <property type="protein sequence ID" value="MEN7429986.1"/>
    <property type="molecule type" value="Genomic_DNA"/>
</dbReference>
<sequence>MRSISCLLCAALALAGPAAWSAPGGHGGGHGQSEGNGAAHAGMGAADAASGKRVSDKLASDSRLSASLAAKLPPGADVQQAAAGFRNLGSFVAAVHVSSNLGIPFGELKDKMMSGDSLGQAIHALRPGVDADAAARQARSQARAQLAAR</sequence>
<comment type="caution">
    <text evidence="3">The sequence shown here is derived from an EMBL/GenBank/DDBJ whole genome shotgun (WGS) entry which is preliminary data.</text>
</comment>
<feature type="region of interest" description="Disordered" evidence="1">
    <location>
        <begin position="22"/>
        <end position="56"/>
    </location>
</feature>
<evidence type="ECO:0000256" key="1">
    <source>
        <dbReference type="SAM" id="MobiDB-lite"/>
    </source>
</evidence>
<dbReference type="RefSeq" id="WP_346787767.1">
    <property type="nucleotide sequence ID" value="NZ_JAYFSJ010000002.1"/>
</dbReference>
<organism evidence="3 4">
    <name type="scientific">Chromobacterium indicum</name>
    <dbReference type="NCBI Taxonomy" id="3110228"/>
    <lineage>
        <taxon>Bacteria</taxon>
        <taxon>Pseudomonadati</taxon>
        <taxon>Pseudomonadota</taxon>
        <taxon>Betaproteobacteria</taxon>
        <taxon>Neisseriales</taxon>
        <taxon>Chromobacteriaceae</taxon>
        <taxon>Chromobacterium</taxon>
    </lineage>
</organism>
<evidence type="ECO:0000313" key="3">
    <source>
        <dbReference type="EMBL" id="MEN7429986.1"/>
    </source>
</evidence>
<feature type="compositionally biased region" description="Low complexity" evidence="1">
    <location>
        <begin position="35"/>
        <end position="51"/>
    </location>
</feature>
<feature type="compositionally biased region" description="Gly residues" evidence="1">
    <location>
        <begin position="24"/>
        <end position="34"/>
    </location>
</feature>
<proteinExistence type="predicted"/>
<reference evidence="3 4" key="1">
    <citation type="submission" date="2023-12" db="EMBL/GenBank/DDBJ databases">
        <title>Chromobacterium sp. strain TRC.1.1.SA producing antimicrobial pigment.</title>
        <authorList>
            <person name="Verma N."/>
            <person name="Choksket S."/>
            <person name="Pinnaka A.K."/>
            <person name="Korpole S."/>
        </authorList>
    </citation>
    <scope>NUCLEOTIDE SEQUENCE [LARGE SCALE GENOMIC DNA]</scope>
    <source>
        <strain evidence="3 4">TRC1.1.SA</strain>
    </source>
</reference>
<dbReference type="Proteomes" id="UP001405405">
    <property type="component" value="Unassembled WGS sequence"/>
</dbReference>